<evidence type="ECO:0000313" key="2">
    <source>
        <dbReference type="EMBL" id="TEB34184.1"/>
    </source>
</evidence>
<protein>
    <submittedName>
        <fullName evidence="2">Uncharacterized protein</fullName>
    </submittedName>
</protein>
<dbReference type="OrthoDB" id="2891636at2759"/>
<reference evidence="2 3" key="1">
    <citation type="journal article" date="2019" name="Nat. Ecol. Evol.">
        <title>Megaphylogeny resolves global patterns of mushroom evolution.</title>
        <authorList>
            <person name="Varga T."/>
            <person name="Krizsan K."/>
            <person name="Foldi C."/>
            <person name="Dima B."/>
            <person name="Sanchez-Garcia M."/>
            <person name="Sanchez-Ramirez S."/>
            <person name="Szollosi G.J."/>
            <person name="Szarkandi J.G."/>
            <person name="Papp V."/>
            <person name="Albert L."/>
            <person name="Andreopoulos W."/>
            <person name="Angelini C."/>
            <person name="Antonin V."/>
            <person name="Barry K.W."/>
            <person name="Bougher N.L."/>
            <person name="Buchanan P."/>
            <person name="Buyck B."/>
            <person name="Bense V."/>
            <person name="Catcheside P."/>
            <person name="Chovatia M."/>
            <person name="Cooper J."/>
            <person name="Damon W."/>
            <person name="Desjardin D."/>
            <person name="Finy P."/>
            <person name="Geml J."/>
            <person name="Haridas S."/>
            <person name="Hughes K."/>
            <person name="Justo A."/>
            <person name="Karasinski D."/>
            <person name="Kautmanova I."/>
            <person name="Kiss B."/>
            <person name="Kocsube S."/>
            <person name="Kotiranta H."/>
            <person name="LaButti K.M."/>
            <person name="Lechner B.E."/>
            <person name="Liimatainen K."/>
            <person name="Lipzen A."/>
            <person name="Lukacs Z."/>
            <person name="Mihaltcheva S."/>
            <person name="Morgado L.N."/>
            <person name="Niskanen T."/>
            <person name="Noordeloos M.E."/>
            <person name="Ohm R.A."/>
            <person name="Ortiz-Santana B."/>
            <person name="Ovrebo C."/>
            <person name="Racz N."/>
            <person name="Riley R."/>
            <person name="Savchenko A."/>
            <person name="Shiryaev A."/>
            <person name="Soop K."/>
            <person name="Spirin V."/>
            <person name="Szebenyi C."/>
            <person name="Tomsovsky M."/>
            <person name="Tulloss R.E."/>
            <person name="Uehling J."/>
            <person name="Grigoriev I.V."/>
            <person name="Vagvolgyi C."/>
            <person name="Papp T."/>
            <person name="Martin F.M."/>
            <person name="Miettinen O."/>
            <person name="Hibbett D.S."/>
            <person name="Nagy L.G."/>
        </authorList>
    </citation>
    <scope>NUCLEOTIDE SEQUENCE [LARGE SCALE GENOMIC DNA]</scope>
    <source>
        <strain evidence="2 3">FP101781</strain>
    </source>
</reference>
<keyword evidence="3" id="KW-1185">Reference proteome</keyword>
<dbReference type="EMBL" id="QPFP01000010">
    <property type="protein sequence ID" value="TEB34184.1"/>
    <property type="molecule type" value="Genomic_DNA"/>
</dbReference>
<evidence type="ECO:0000256" key="1">
    <source>
        <dbReference type="SAM" id="MobiDB-lite"/>
    </source>
</evidence>
<evidence type="ECO:0000313" key="3">
    <source>
        <dbReference type="Proteomes" id="UP000298030"/>
    </source>
</evidence>
<sequence length="83" mass="8571">MAVACVVGCGAALGSMWWLGRDVKRNELQHSPYGTPPGVEINGTDKAMTSSDVAKVASGVPTPGSERLPGAVRRSPTEQTSTS</sequence>
<organism evidence="2 3">
    <name type="scientific">Coprinellus micaceus</name>
    <name type="common">Glistening ink-cap mushroom</name>
    <name type="synonym">Coprinus micaceus</name>
    <dbReference type="NCBI Taxonomy" id="71717"/>
    <lineage>
        <taxon>Eukaryota</taxon>
        <taxon>Fungi</taxon>
        <taxon>Dikarya</taxon>
        <taxon>Basidiomycota</taxon>
        <taxon>Agaricomycotina</taxon>
        <taxon>Agaricomycetes</taxon>
        <taxon>Agaricomycetidae</taxon>
        <taxon>Agaricales</taxon>
        <taxon>Agaricineae</taxon>
        <taxon>Psathyrellaceae</taxon>
        <taxon>Coprinellus</taxon>
    </lineage>
</organism>
<dbReference type="Proteomes" id="UP000298030">
    <property type="component" value="Unassembled WGS sequence"/>
</dbReference>
<comment type="caution">
    <text evidence="2">The sequence shown here is derived from an EMBL/GenBank/DDBJ whole genome shotgun (WGS) entry which is preliminary data.</text>
</comment>
<name>A0A4Y7TJL4_COPMI</name>
<dbReference type="AlphaFoldDB" id="A0A4Y7TJL4"/>
<gene>
    <name evidence="2" type="ORF">FA13DRAFT_1729666</name>
</gene>
<accession>A0A4Y7TJL4</accession>
<feature type="region of interest" description="Disordered" evidence="1">
    <location>
        <begin position="55"/>
        <end position="83"/>
    </location>
</feature>
<proteinExistence type="predicted"/>